<keyword evidence="7 10" id="KW-1133">Transmembrane helix</keyword>
<dbReference type="AlphaFoldDB" id="A0A9P9A869"/>
<dbReference type="GO" id="GO:0071555">
    <property type="term" value="P:cell wall organization"/>
    <property type="evidence" value="ECO:0007669"/>
    <property type="project" value="UniProtKB-KW"/>
</dbReference>
<keyword evidence="5 11" id="KW-0732">Signal</keyword>
<name>A0A9P9A869_9PEZI</name>
<evidence type="ECO:0000256" key="10">
    <source>
        <dbReference type="SAM" id="Phobius"/>
    </source>
</evidence>
<keyword evidence="6" id="KW-0256">Endoplasmic reticulum</keyword>
<dbReference type="EMBL" id="JAGSXJ010000012">
    <property type="protein sequence ID" value="KAH6686676.1"/>
    <property type="molecule type" value="Genomic_DNA"/>
</dbReference>
<dbReference type="GO" id="GO:0006078">
    <property type="term" value="P:(1-&gt;6)-beta-D-glucan biosynthetic process"/>
    <property type="evidence" value="ECO:0007669"/>
    <property type="project" value="TreeGrafter"/>
</dbReference>
<evidence type="ECO:0000259" key="12">
    <source>
        <dbReference type="Pfam" id="PF20520"/>
    </source>
</evidence>
<evidence type="ECO:0000313" key="13">
    <source>
        <dbReference type="EMBL" id="KAH6686676.1"/>
    </source>
</evidence>
<dbReference type="Pfam" id="PF20520">
    <property type="entry name" value="Ac45-VOA1_TM"/>
    <property type="match status" value="1"/>
</dbReference>
<comment type="similarity">
    <text evidence="2">Belongs to the BIG1 family.</text>
</comment>
<keyword evidence="8 10" id="KW-0472">Membrane</keyword>
<feature type="domain" description="V-type proton ATPase subunit S1/VOA1 transmembrane" evidence="12">
    <location>
        <begin position="224"/>
        <end position="263"/>
    </location>
</feature>
<evidence type="ECO:0000256" key="5">
    <source>
        <dbReference type="ARBA" id="ARBA00022729"/>
    </source>
</evidence>
<dbReference type="GO" id="GO:0009272">
    <property type="term" value="P:fungal-type cell wall biogenesis"/>
    <property type="evidence" value="ECO:0007669"/>
    <property type="project" value="TreeGrafter"/>
</dbReference>
<evidence type="ECO:0000256" key="3">
    <source>
        <dbReference type="ARBA" id="ARBA00022089"/>
    </source>
</evidence>
<dbReference type="PANTHER" id="PTHR28285">
    <property type="entry name" value="PROTEIN BIG1"/>
    <property type="match status" value="1"/>
</dbReference>
<proteinExistence type="inferred from homology"/>
<dbReference type="InterPro" id="IPR046756">
    <property type="entry name" value="VAS1/VOA1_TM"/>
</dbReference>
<evidence type="ECO:0000256" key="6">
    <source>
        <dbReference type="ARBA" id="ARBA00022824"/>
    </source>
</evidence>
<dbReference type="PANTHER" id="PTHR28285:SF1">
    <property type="entry name" value="PROTEIN BIG1"/>
    <property type="match status" value="1"/>
</dbReference>
<gene>
    <name evidence="13" type="ORF">F5X68DRAFT_261706</name>
</gene>
<keyword evidence="14" id="KW-1185">Reference proteome</keyword>
<keyword evidence="9" id="KW-0961">Cell wall biogenesis/degradation</keyword>
<evidence type="ECO:0000256" key="4">
    <source>
        <dbReference type="ARBA" id="ARBA00022692"/>
    </source>
</evidence>
<evidence type="ECO:0000313" key="14">
    <source>
        <dbReference type="Proteomes" id="UP000770015"/>
    </source>
</evidence>
<protein>
    <recommendedName>
        <fullName evidence="3">Protein BIG1</fullName>
    </recommendedName>
</protein>
<accession>A0A9P9A869</accession>
<evidence type="ECO:0000256" key="7">
    <source>
        <dbReference type="ARBA" id="ARBA00022989"/>
    </source>
</evidence>
<organism evidence="13 14">
    <name type="scientific">Plectosphaerella plurivora</name>
    <dbReference type="NCBI Taxonomy" id="936078"/>
    <lineage>
        <taxon>Eukaryota</taxon>
        <taxon>Fungi</taxon>
        <taxon>Dikarya</taxon>
        <taxon>Ascomycota</taxon>
        <taxon>Pezizomycotina</taxon>
        <taxon>Sordariomycetes</taxon>
        <taxon>Hypocreomycetidae</taxon>
        <taxon>Glomerellales</taxon>
        <taxon>Plectosphaerellaceae</taxon>
        <taxon>Plectosphaerella</taxon>
    </lineage>
</organism>
<feature type="signal peptide" evidence="11">
    <location>
        <begin position="1"/>
        <end position="20"/>
    </location>
</feature>
<evidence type="ECO:0000256" key="9">
    <source>
        <dbReference type="ARBA" id="ARBA00023316"/>
    </source>
</evidence>
<reference evidence="13" key="1">
    <citation type="journal article" date="2021" name="Nat. Commun.">
        <title>Genetic determinants of endophytism in the Arabidopsis root mycobiome.</title>
        <authorList>
            <person name="Mesny F."/>
            <person name="Miyauchi S."/>
            <person name="Thiergart T."/>
            <person name="Pickel B."/>
            <person name="Atanasova L."/>
            <person name="Karlsson M."/>
            <person name="Huettel B."/>
            <person name="Barry K.W."/>
            <person name="Haridas S."/>
            <person name="Chen C."/>
            <person name="Bauer D."/>
            <person name="Andreopoulos W."/>
            <person name="Pangilinan J."/>
            <person name="LaButti K."/>
            <person name="Riley R."/>
            <person name="Lipzen A."/>
            <person name="Clum A."/>
            <person name="Drula E."/>
            <person name="Henrissat B."/>
            <person name="Kohler A."/>
            <person name="Grigoriev I.V."/>
            <person name="Martin F.M."/>
            <person name="Hacquard S."/>
        </authorList>
    </citation>
    <scope>NUCLEOTIDE SEQUENCE</scope>
    <source>
        <strain evidence="13">MPI-SDFR-AT-0117</strain>
    </source>
</reference>
<evidence type="ECO:0000256" key="11">
    <source>
        <dbReference type="SAM" id="SignalP"/>
    </source>
</evidence>
<dbReference type="OrthoDB" id="9985059at2759"/>
<dbReference type="InterPro" id="IPR037654">
    <property type="entry name" value="Big1"/>
</dbReference>
<evidence type="ECO:0000256" key="8">
    <source>
        <dbReference type="ARBA" id="ARBA00023136"/>
    </source>
</evidence>
<evidence type="ECO:0000256" key="1">
    <source>
        <dbReference type="ARBA" id="ARBA00004115"/>
    </source>
</evidence>
<keyword evidence="4 10" id="KW-0812">Transmembrane</keyword>
<comment type="subcellular location">
    <subcellularLocation>
        <location evidence="1">Endoplasmic reticulum membrane</location>
        <topology evidence="1">Single-pass type I membrane protein</topology>
    </subcellularLocation>
</comment>
<dbReference type="GO" id="GO:0005789">
    <property type="term" value="C:endoplasmic reticulum membrane"/>
    <property type="evidence" value="ECO:0007669"/>
    <property type="project" value="UniProtKB-SubCell"/>
</dbReference>
<feature type="chain" id="PRO_5040426213" description="Protein BIG1" evidence="11">
    <location>
        <begin position="21"/>
        <end position="274"/>
    </location>
</feature>
<dbReference type="Proteomes" id="UP000770015">
    <property type="component" value="Unassembled WGS sequence"/>
</dbReference>
<comment type="caution">
    <text evidence="13">The sequence shown here is derived from an EMBL/GenBank/DDBJ whole genome shotgun (WGS) entry which is preliminary data.</text>
</comment>
<sequence length="274" mass="29632">MRLSPTSGLLALAATANAFADTSPFVYLSTEQFNAPANNAQLQTGRQVVTSIKSILESCPTEYYQIVSQPNAAAADIRTASGCGIPNLCKAVEDSRVKGTFSVAEVVGQIDRHELESYIQAACAKKGKTVTVSSTNLPALSTKDHAAQLSDNDHILGEAIEEAKSSKSYSVLYLTSPGISATYEADFGNSMSDELKRLRAREVPVRRAENGTEKDTRPLFEKYQFFTPGIFHGLVVVLFLFTILYFGLQALASLEVSYGAFDKENGPAAQKKQN</sequence>
<evidence type="ECO:0000256" key="2">
    <source>
        <dbReference type="ARBA" id="ARBA00008203"/>
    </source>
</evidence>
<feature type="transmembrane region" description="Helical" evidence="10">
    <location>
        <begin position="225"/>
        <end position="248"/>
    </location>
</feature>